<evidence type="ECO:0008006" key="15">
    <source>
        <dbReference type="Google" id="ProtNLM"/>
    </source>
</evidence>
<feature type="transmembrane region" description="Helical" evidence="13">
    <location>
        <begin position="469"/>
        <end position="501"/>
    </location>
</feature>
<evidence type="ECO:0000256" key="9">
    <source>
        <dbReference type="ARBA" id="ARBA00023136"/>
    </source>
</evidence>
<comment type="similarity">
    <text evidence="2 12">Belongs to the amiloride-sensitive sodium channel (TC 1.A.6) family.</text>
</comment>
<dbReference type="PANTHER" id="PTHR11690">
    <property type="entry name" value="AMILORIDE-SENSITIVE SODIUM CHANNEL-RELATED"/>
    <property type="match status" value="1"/>
</dbReference>
<evidence type="ECO:0000256" key="5">
    <source>
        <dbReference type="ARBA" id="ARBA00022692"/>
    </source>
</evidence>
<evidence type="ECO:0000256" key="7">
    <source>
        <dbReference type="ARBA" id="ARBA00023053"/>
    </source>
</evidence>
<keyword evidence="10 12" id="KW-0739">Sodium transport</keyword>
<feature type="transmembrane region" description="Helical" evidence="13">
    <location>
        <begin position="63"/>
        <end position="86"/>
    </location>
</feature>
<keyword evidence="4 12" id="KW-0894">Sodium channel</keyword>
<keyword evidence="7" id="KW-0915">Sodium</keyword>
<evidence type="ECO:0000256" key="10">
    <source>
        <dbReference type="ARBA" id="ARBA00023201"/>
    </source>
</evidence>
<keyword evidence="6 13" id="KW-1133">Transmembrane helix</keyword>
<keyword evidence="9 13" id="KW-0472">Membrane</keyword>
<dbReference type="EMBL" id="NWSH01000732">
    <property type="protein sequence ID" value="PCG74524.1"/>
    <property type="molecule type" value="Genomic_DNA"/>
</dbReference>
<dbReference type="GO" id="GO:0015280">
    <property type="term" value="F:ligand-gated sodium channel activity"/>
    <property type="evidence" value="ECO:0007669"/>
    <property type="project" value="TreeGrafter"/>
</dbReference>
<dbReference type="PRINTS" id="PR01078">
    <property type="entry name" value="AMINACHANNEL"/>
</dbReference>
<dbReference type="Pfam" id="PF00858">
    <property type="entry name" value="ASC"/>
    <property type="match status" value="1"/>
</dbReference>
<comment type="subcellular location">
    <subcellularLocation>
        <location evidence="1">Membrane</location>
        <topology evidence="1">Multi-pass membrane protein</topology>
    </subcellularLocation>
</comment>
<organism evidence="14">
    <name type="scientific">Heliothis virescens</name>
    <name type="common">Tobacco budworm moth</name>
    <dbReference type="NCBI Taxonomy" id="7102"/>
    <lineage>
        <taxon>Eukaryota</taxon>
        <taxon>Metazoa</taxon>
        <taxon>Ecdysozoa</taxon>
        <taxon>Arthropoda</taxon>
        <taxon>Hexapoda</taxon>
        <taxon>Insecta</taxon>
        <taxon>Pterygota</taxon>
        <taxon>Neoptera</taxon>
        <taxon>Endopterygota</taxon>
        <taxon>Lepidoptera</taxon>
        <taxon>Glossata</taxon>
        <taxon>Ditrysia</taxon>
        <taxon>Noctuoidea</taxon>
        <taxon>Noctuidae</taxon>
        <taxon>Heliothinae</taxon>
        <taxon>Heliothis</taxon>
    </lineage>
</organism>
<dbReference type="Gene3D" id="2.60.470.10">
    <property type="entry name" value="Acid-sensing ion channels like domains"/>
    <property type="match status" value="1"/>
</dbReference>
<proteinExistence type="inferred from homology"/>
<keyword evidence="5 12" id="KW-0812">Transmembrane</keyword>
<name>A0A2A4JSD9_HELVI</name>
<evidence type="ECO:0000256" key="11">
    <source>
        <dbReference type="ARBA" id="ARBA00023303"/>
    </source>
</evidence>
<evidence type="ECO:0000256" key="13">
    <source>
        <dbReference type="SAM" id="Phobius"/>
    </source>
</evidence>
<dbReference type="InterPro" id="IPR001873">
    <property type="entry name" value="ENaC"/>
</dbReference>
<evidence type="ECO:0000256" key="6">
    <source>
        <dbReference type="ARBA" id="ARBA00022989"/>
    </source>
</evidence>
<reference evidence="14" key="1">
    <citation type="submission" date="2017-09" db="EMBL/GenBank/DDBJ databases">
        <title>Contemporary evolution of a Lepidopteran species, Heliothis virescens, in response to modern agricultural practices.</title>
        <authorList>
            <person name="Fritz M.L."/>
            <person name="Deyonke A.M."/>
            <person name="Papanicolaou A."/>
            <person name="Micinski S."/>
            <person name="Westbrook J."/>
            <person name="Gould F."/>
        </authorList>
    </citation>
    <scope>NUCLEOTIDE SEQUENCE [LARGE SCALE GENOMIC DNA]</scope>
    <source>
        <strain evidence="14">HvINT-</strain>
        <tissue evidence="14">Whole body</tissue>
    </source>
</reference>
<dbReference type="PANTHER" id="PTHR11690:SF237">
    <property type="entry name" value="PICKPOCKET 16-RELATED"/>
    <property type="match status" value="1"/>
</dbReference>
<dbReference type="STRING" id="7102.A0A2A4JSD9"/>
<comment type="caution">
    <text evidence="14">The sequence shown here is derived from an EMBL/GenBank/DDBJ whole genome shotgun (WGS) entry which is preliminary data.</text>
</comment>
<evidence type="ECO:0000256" key="8">
    <source>
        <dbReference type="ARBA" id="ARBA00023065"/>
    </source>
</evidence>
<keyword evidence="3 12" id="KW-0813">Transport</keyword>
<protein>
    <recommendedName>
        <fullName evidence="15">Sodium channel protein Nach</fullName>
    </recommendedName>
</protein>
<evidence type="ECO:0000256" key="12">
    <source>
        <dbReference type="RuleBase" id="RU000679"/>
    </source>
</evidence>
<evidence type="ECO:0000256" key="4">
    <source>
        <dbReference type="ARBA" id="ARBA00022461"/>
    </source>
</evidence>
<sequence length="553" mass="64276">MVQYSSEKSNVKSRKIAYGNKSMKKEPKKRFWRSNFVEFCKRTDLHGYKYIVMEEFNYGERCCWALAVVISIFAAIYFVVTAYKWYARNPIVTIIESTQGAIWDVPFPAITICDLNIVSKKAARTLANNLTLPANVTADFVFETFRLVPLLFSTFTATDEEKADLQILQGVIDFNNMTLETLFQTLSPASTCSNLVQRCMWKNVVYRCDEIFKQIFTLLSLCCTFNYFAVMEKFNENEDLGQKTPRRVASCGYQTALTVLLYTNPDDYYSAMIASQGALVIIDNSYNIPDLDSPVRMVNPSTELLIALSPERTYTTAGIRSFSPDQRQCYYSDEVQIGKFRQYSFHNCMAYEKVLWIKRVCNCMPLSFPGEANYRTCNFYDMDCMDRVYNHNFGNHTGEQHNFKCYPECEHYDYPLEVALGNLADNVYVNGLPFYDDVSIKNRSLLNVFFNDLVSTRYRRDVYLNWQNILAAFGGLLSLMLGFTLISGFDLVMFFTIRVLYNYVVSRNKIKNKIYINEYHSKNNWVDNTVSKSVHQKSLDNYRNHYLEKSTYY</sequence>
<dbReference type="AlphaFoldDB" id="A0A2A4JSD9"/>
<keyword evidence="8 12" id="KW-0406">Ion transport</keyword>
<evidence type="ECO:0000313" key="14">
    <source>
        <dbReference type="EMBL" id="PCG74524.1"/>
    </source>
</evidence>
<evidence type="ECO:0000256" key="1">
    <source>
        <dbReference type="ARBA" id="ARBA00004141"/>
    </source>
</evidence>
<evidence type="ECO:0000256" key="3">
    <source>
        <dbReference type="ARBA" id="ARBA00022448"/>
    </source>
</evidence>
<dbReference type="GO" id="GO:0005886">
    <property type="term" value="C:plasma membrane"/>
    <property type="evidence" value="ECO:0007669"/>
    <property type="project" value="TreeGrafter"/>
</dbReference>
<evidence type="ECO:0000256" key="2">
    <source>
        <dbReference type="ARBA" id="ARBA00007193"/>
    </source>
</evidence>
<accession>A0A2A4JSD9</accession>
<gene>
    <name evidence="14" type="ORF">B5V51_13177</name>
</gene>
<keyword evidence="11 12" id="KW-0407">Ion channel</keyword>